<organism evidence="1 2">
    <name type="scientific">Streptomyces minutiscleroticus</name>
    <dbReference type="NCBI Taxonomy" id="68238"/>
    <lineage>
        <taxon>Bacteria</taxon>
        <taxon>Bacillati</taxon>
        <taxon>Actinomycetota</taxon>
        <taxon>Actinomycetes</taxon>
        <taxon>Kitasatosporales</taxon>
        <taxon>Streptomycetaceae</taxon>
        <taxon>Streptomyces</taxon>
    </lineage>
</organism>
<protein>
    <submittedName>
        <fullName evidence="1">Lysophospholipase</fullName>
    </submittedName>
</protein>
<evidence type="ECO:0000313" key="1">
    <source>
        <dbReference type="EMBL" id="GGX90503.1"/>
    </source>
</evidence>
<keyword evidence="2" id="KW-1185">Reference proteome</keyword>
<gene>
    <name evidence="1" type="ORF">GCM10010358_50620</name>
</gene>
<dbReference type="Proteomes" id="UP000619244">
    <property type="component" value="Unassembled WGS sequence"/>
</dbReference>
<reference evidence="1" key="1">
    <citation type="journal article" date="2014" name="Int. J. Syst. Evol. Microbiol.">
        <title>Complete genome sequence of Corynebacterium casei LMG S-19264T (=DSM 44701T), isolated from a smear-ripened cheese.</title>
        <authorList>
            <consortium name="US DOE Joint Genome Institute (JGI-PGF)"/>
            <person name="Walter F."/>
            <person name="Albersmeier A."/>
            <person name="Kalinowski J."/>
            <person name="Ruckert C."/>
        </authorList>
    </citation>
    <scope>NUCLEOTIDE SEQUENCE</scope>
    <source>
        <strain evidence="1">JCM 4790</strain>
    </source>
</reference>
<dbReference type="Gene3D" id="3.40.50.1820">
    <property type="entry name" value="alpha/beta hydrolase"/>
    <property type="match status" value="1"/>
</dbReference>
<dbReference type="AlphaFoldDB" id="A0A918NS68"/>
<evidence type="ECO:0000313" key="2">
    <source>
        <dbReference type="Proteomes" id="UP000619244"/>
    </source>
</evidence>
<accession>A0A918NS68</accession>
<dbReference type="InterPro" id="IPR029058">
    <property type="entry name" value="AB_hydrolase_fold"/>
</dbReference>
<dbReference type="EMBL" id="BMVU01000028">
    <property type="protein sequence ID" value="GGX90503.1"/>
    <property type="molecule type" value="Genomic_DNA"/>
</dbReference>
<dbReference type="SUPFAM" id="SSF53474">
    <property type="entry name" value="alpha/beta-Hydrolases"/>
    <property type="match status" value="1"/>
</dbReference>
<proteinExistence type="predicted"/>
<comment type="caution">
    <text evidence="1">The sequence shown here is derived from an EMBL/GenBank/DDBJ whole genome shotgun (WGS) entry which is preliminary data.</text>
</comment>
<name>A0A918NS68_9ACTN</name>
<dbReference type="RefSeq" id="WP_190192603.1">
    <property type="nucleotide sequence ID" value="NZ_BMVU01000028.1"/>
</dbReference>
<reference evidence="1" key="2">
    <citation type="submission" date="2020-09" db="EMBL/GenBank/DDBJ databases">
        <authorList>
            <person name="Sun Q."/>
            <person name="Ohkuma M."/>
        </authorList>
    </citation>
    <scope>NUCLEOTIDE SEQUENCE</scope>
    <source>
        <strain evidence="1">JCM 4790</strain>
    </source>
</reference>
<sequence>MTSPQPDVHSWDEATGVSPRGTLIVLPGRGEHGGLYERFGLRMAFDGYRVRALGDASLDPAGVTDAAAKLLRDETLPGPRVLVGADTGAAYAAELAAHDAPGLDGLVLAGLPTGPYPADAAGEWRAHGVPDWEGELERRTACSAHRDRLTADPVFRRGALAGVLPYESPALDRVSLPVLGLHGADDTVSPLPEVRRVYSALCGAELVSLAGTRHDVLNDVTHRTAAATVVLFLERLRLSPDLPPVAVPLDVA</sequence>